<organism evidence="2">
    <name type="scientific">Herbiconiux sp. A18JL235</name>
    <dbReference type="NCBI Taxonomy" id="3152363"/>
    <lineage>
        <taxon>Bacteria</taxon>
        <taxon>Bacillati</taxon>
        <taxon>Actinomycetota</taxon>
        <taxon>Actinomycetes</taxon>
        <taxon>Micrococcales</taxon>
        <taxon>Microbacteriaceae</taxon>
        <taxon>Herbiconiux</taxon>
    </lineage>
</organism>
<accession>A0AB39BEH4</accession>
<dbReference type="AlphaFoldDB" id="A0AB39BEH4"/>
<feature type="compositionally biased region" description="Gly residues" evidence="1">
    <location>
        <begin position="46"/>
        <end position="56"/>
    </location>
</feature>
<dbReference type="EMBL" id="CP162511">
    <property type="protein sequence ID" value="XDI04638.1"/>
    <property type="molecule type" value="Genomic_DNA"/>
</dbReference>
<protein>
    <recommendedName>
        <fullName evidence="3">NTF2-like N-terminal transpeptidase domain-containing protein</fullName>
    </recommendedName>
</protein>
<evidence type="ECO:0008006" key="3">
    <source>
        <dbReference type="Google" id="ProtNLM"/>
    </source>
</evidence>
<dbReference type="PROSITE" id="PS51257">
    <property type="entry name" value="PROKAR_LIPOPROTEIN"/>
    <property type="match status" value="1"/>
</dbReference>
<proteinExistence type="predicted"/>
<sequence>MRHDSSAPVRARSARGSTARLATVLVALAVVLTGCSAGASTPGASAGAGSGSGSGPGDSAAAAQLVRDYLDALSSGDATAAHALDEHLLADDAYADRDTTTLLTDEVLTQAADRIADVEVDEPDAAEIGSTTVRVGYEYTLEGAPYAGRLLVQRDDSGDWRLGEPLAGALLVQAEAADGTKRPIGFTVPGAEYAADASAERPQLVTAYPAVYEVTAALAAELLAAGAEATQRVVLGEVDGVYANFPVSALPGQ</sequence>
<dbReference type="RefSeq" id="WP_368497043.1">
    <property type="nucleotide sequence ID" value="NZ_CP162511.1"/>
</dbReference>
<gene>
    <name evidence="2" type="ORF">ABFY20_15030</name>
</gene>
<reference evidence="2" key="1">
    <citation type="submission" date="2024-05" db="EMBL/GenBank/DDBJ databases">
        <title>Herbiconiux sp. A18JL235.</title>
        <authorList>
            <person name="Zhang G."/>
        </authorList>
    </citation>
    <scope>NUCLEOTIDE SEQUENCE</scope>
    <source>
        <strain evidence="2">A18JL235</strain>
    </source>
</reference>
<name>A0AB39BEH4_9MICO</name>
<feature type="region of interest" description="Disordered" evidence="1">
    <location>
        <begin position="41"/>
        <end position="60"/>
    </location>
</feature>
<evidence type="ECO:0000313" key="2">
    <source>
        <dbReference type="EMBL" id="XDI04638.1"/>
    </source>
</evidence>
<evidence type="ECO:0000256" key="1">
    <source>
        <dbReference type="SAM" id="MobiDB-lite"/>
    </source>
</evidence>